<evidence type="ECO:0000313" key="1">
    <source>
        <dbReference type="EMBL" id="KAI0051698.1"/>
    </source>
</evidence>
<sequence length="153" mass="17090">MSVPALGASRDGVLLRDCSKKDSSAEALRRVLRTRQAVGLIAFDADEYGNSIPSVCTRRLSPRLPRHMFKKQERQLSPSARHRRAFYNPCVLPGQRVPTCRKGLGRCEVPAPHEHRRCSPPVRVCQCACRPKTFCDVGGFYAERIIFAALVLA</sequence>
<dbReference type="EMBL" id="MU275850">
    <property type="protein sequence ID" value="KAI0051698.1"/>
    <property type="molecule type" value="Genomic_DNA"/>
</dbReference>
<organism evidence="1 2">
    <name type="scientific">Auriscalpium vulgare</name>
    <dbReference type="NCBI Taxonomy" id="40419"/>
    <lineage>
        <taxon>Eukaryota</taxon>
        <taxon>Fungi</taxon>
        <taxon>Dikarya</taxon>
        <taxon>Basidiomycota</taxon>
        <taxon>Agaricomycotina</taxon>
        <taxon>Agaricomycetes</taxon>
        <taxon>Russulales</taxon>
        <taxon>Auriscalpiaceae</taxon>
        <taxon>Auriscalpium</taxon>
    </lineage>
</organism>
<name>A0ACB8S7C7_9AGAM</name>
<keyword evidence="2" id="KW-1185">Reference proteome</keyword>
<comment type="caution">
    <text evidence="1">The sequence shown here is derived from an EMBL/GenBank/DDBJ whole genome shotgun (WGS) entry which is preliminary data.</text>
</comment>
<protein>
    <submittedName>
        <fullName evidence="1">Uncharacterized protein</fullName>
    </submittedName>
</protein>
<dbReference type="Proteomes" id="UP000814033">
    <property type="component" value="Unassembled WGS sequence"/>
</dbReference>
<reference evidence="1" key="1">
    <citation type="submission" date="2021-02" db="EMBL/GenBank/DDBJ databases">
        <authorList>
            <consortium name="DOE Joint Genome Institute"/>
            <person name="Ahrendt S."/>
            <person name="Looney B.P."/>
            <person name="Miyauchi S."/>
            <person name="Morin E."/>
            <person name="Drula E."/>
            <person name="Courty P.E."/>
            <person name="Chicoki N."/>
            <person name="Fauchery L."/>
            <person name="Kohler A."/>
            <person name="Kuo A."/>
            <person name="Labutti K."/>
            <person name="Pangilinan J."/>
            <person name="Lipzen A."/>
            <person name="Riley R."/>
            <person name="Andreopoulos W."/>
            <person name="He G."/>
            <person name="Johnson J."/>
            <person name="Barry K.W."/>
            <person name="Grigoriev I.V."/>
            <person name="Nagy L."/>
            <person name="Hibbett D."/>
            <person name="Henrissat B."/>
            <person name="Matheny P.B."/>
            <person name="Labbe J."/>
            <person name="Martin F."/>
        </authorList>
    </citation>
    <scope>NUCLEOTIDE SEQUENCE</scope>
    <source>
        <strain evidence="1">FP105234-sp</strain>
    </source>
</reference>
<gene>
    <name evidence="1" type="ORF">FA95DRAFT_1554227</name>
</gene>
<evidence type="ECO:0000313" key="2">
    <source>
        <dbReference type="Proteomes" id="UP000814033"/>
    </source>
</evidence>
<accession>A0ACB8S7C7</accession>
<proteinExistence type="predicted"/>
<reference evidence="1" key="2">
    <citation type="journal article" date="2022" name="New Phytol.">
        <title>Evolutionary transition to the ectomycorrhizal habit in the genomes of a hyperdiverse lineage of mushroom-forming fungi.</title>
        <authorList>
            <person name="Looney B."/>
            <person name="Miyauchi S."/>
            <person name="Morin E."/>
            <person name="Drula E."/>
            <person name="Courty P.E."/>
            <person name="Kohler A."/>
            <person name="Kuo A."/>
            <person name="LaButti K."/>
            <person name="Pangilinan J."/>
            <person name="Lipzen A."/>
            <person name="Riley R."/>
            <person name="Andreopoulos W."/>
            <person name="He G."/>
            <person name="Johnson J."/>
            <person name="Nolan M."/>
            <person name="Tritt A."/>
            <person name="Barry K.W."/>
            <person name="Grigoriev I.V."/>
            <person name="Nagy L.G."/>
            <person name="Hibbett D."/>
            <person name="Henrissat B."/>
            <person name="Matheny P.B."/>
            <person name="Labbe J."/>
            <person name="Martin F.M."/>
        </authorList>
    </citation>
    <scope>NUCLEOTIDE SEQUENCE</scope>
    <source>
        <strain evidence="1">FP105234-sp</strain>
    </source>
</reference>